<dbReference type="GO" id="GO:0046872">
    <property type="term" value="F:metal ion binding"/>
    <property type="evidence" value="ECO:0007669"/>
    <property type="project" value="UniProtKB-KW"/>
</dbReference>
<evidence type="ECO:0000256" key="9">
    <source>
        <dbReference type="ARBA" id="ARBA00029596"/>
    </source>
</evidence>
<evidence type="ECO:0000256" key="2">
    <source>
        <dbReference type="ARBA" id="ARBA00001968"/>
    </source>
</evidence>
<organism evidence="14 15">
    <name type="scientific">Solicola gregarius</name>
    <dbReference type="NCBI Taxonomy" id="2908642"/>
    <lineage>
        <taxon>Bacteria</taxon>
        <taxon>Bacillati</taxon>
        <taxon>Actinomycetota</taxon>
        <taxon>Actinomycetes</taxon>
        <taxon>Propionibacteriales</taxon>
        <taxon>Nocardioidaceae</taxon>
        <taxon>Solicola</taxon>
    </lineage>
</organism>
<comment type="catalytic activity">
    <reaction evidence="12">
        <text>oxaloacetate + H(+) = pyruvate + CO2</text>
        <dbReference type="Rhea" id="RHEA:15641"/>
        <dbReference type="ChEBI" id="CHEBI:15361"/>
        <dbReference type="ChEBI" id="CHEBI:15378"/>
        <dbReference type="ChEBI" id="CHEBI:16452"/>
        <dbReference type="ChEBI" id="CHEBI:16526"/>
        <dbReference type="EC" id="4.1.1.112"/>
    </reaction>
</comment>
<evidence type="ECO:0000256" key="1">
    <source>
        <dbReference type="ARBA" id="ARBA00001342"/>
    </source>
</evidence>
<comment type="catalytic activity">
    <reaction evidence="1">
        <text>4-hydroxy-4-methyl-2-oxoglutarate = 2 pyruvate</text>
        <dbReference type="Rhea" id="RHEA:22748"/>
        <dbReference type="ChEBI" id="CHEBI:15361"/>
        <dbReference type="ChEBI" id="CHEBI:58276"/>
        <dbReference type="EC" id="4.1.3.17"/>
    </reaction>
</comment>
<dbReference type="RefSeq" id="WP_271635242.1">
    <property type="nucleotide sequence ID" value="NZ_CP094970.1"/>
</dbReference>
<feature type="binding site" evidence="13">
    <location>
        <position position="110"/>
    </location>
    <ligand>
        <name>Mg(2+)</name>
        <dbReference type="ChEBI" id="CHEBI:18420"/>
    </ligand>
</feature>
<keyword evidence="15" id="KW-1185">Reference proteome</keyword>
<evidence type="ECO:0000313" key="15">
    <source>
        <dbReference type="Proteomes" id="UP001164390"/>
    </source>
</evidence>
<evidence type="ECO:0000256" key="7">
    <source>
        <dbReference type="ARBA" id="ARBA00016549"/>
    </source>
</evidence>
<evidence type="ECO:0000256" key="5">
    <source>
        <dbReference type="ARBA" id="ARBA00012213"/>
    </source>
</evidence>
<evidence type="ECO:0000256" key="12">
    <source>
        <dbReference type="ARBA" id="ARBA00047973"/>
    </source>
</evidence>
<dbReference type="Proteomes" id="UP001164390">
    <property type="component" value="Chromosome"/>
</dbReference>
<name>A0AA46TJ90_9ACTN</name>
<dbReference type="GO" id="GO:0008948">
    <property type="term" value="F:oxaloacetate decarboxylase activity"/>
    <property type="evidence" value="ECO:0007669"/>
    <property type="project" value="UniProtKB-EC"/>
</dbReference>
<comment type="similarity">
    <text evidence="3">Belongs to the class II aldolase/RraA-like family.</text>
</comment>
<evidence type="ECO:0000256" key="13">
    <source>
        <dbReference type="PIRSR" id="PIRSR605493-1"/>
    </source>
</evidence>
<keyword evidence="13" id="KW-0460">Magnesium</keyword>
<comment type="subunit">
    <text evidence="4">Homotrimer.</text>
</comment>
<dbReference type="CDD" id="cd16841">
    <property type="entry name" value="RraA_family"/>
    <property type="match status" value="1"/>
</dbReference>
<comment type="function">
    <text evidence="8">Catalyzes the aldol cleavage of 4-hydroxy-4-methyl-2-oxoglutarate (HMG) into 2 molecules of pyruvate. Also contains a secondary oxaloacetate (OAA) decarboxylase activity due to the common pyruvate enolate transition state formed following C-C bond cleavage in the retro-aldol and decarboxylation reactions.</text>
</comment>
<dbReference type="Gene3D" id="3.50.30.40">
    <property type="entry name" value="Ribonuclease E inhibitor RraA/RraA-like"/>
    <property type="match status" value="1"/>
</dbReference>
<protein>
    <recommendedName>
        <fullName evidence="7">Putative 4-hydroxy-4-methyl-2-oxoglutarate aldolase</fullName>
        <ecNumber evidence="6">4.1.1.112</ecNumber>
        <ecNumber evidence="5">4.1.3.17</ecNumber>
    </recommendedName>
    <alternativeName>
        <fullName evidence="11">Oxaloacetate decarboxylase</fullName>
    </alternativeName>
    <alternativeName>
        <fullName evidence="9">Regulator of ribonuclease activity homolog</fullName>
    </alternativeName>
    <alternativeName>
        <fullName evidence="10">RraA-like protein</fullName>
    </alternativeName>
</protein>
<feature type="binding site" evidence="13">
    <location>
        <position position="109"/>
    </location>
    <ligand>
        <name>substrate</name>
    </ligand>
</feature>
<evidence type="ECO:0000256" key="10">
    <source>
        <dbReference type="ARBA" id="ARBA00030169"/>
    </source>
</evidence>
<accession>A0AA46TJ90</accession>
<dbReference type="EMBL" id="CP094970">
    <property type="protein sequence ID" value="UYM06352.1"/>
    <property type="molecule type" value="Genomic_DNA"/>
</dbReference>
<evidence type="ECO:0000256" key="8">
    <source>
        <dbReference type="ARBA" id="ARBA00025046"/>
    </source>
</evidence>
<dbReference type="InterPro" id="IPR005493">
    <property type="entry name" value="RraA/RraA-like"/>
</dbReference>
<dbReference type="SUPFAM" id="SSF89562">
    <property type="entry name" value="RraA-like"/>
    <property type="match status" value="1"/>
</dbReference>
<keyword evidence="13" id="KW-0479">Metal-binding</keyword>
<reference evidence="14" key="1">
    <citation type="submission" date="2022-01" db="EMBL/GenBank/DDBJ databases">
        <title>Nocardioidaceae gen. sp. A5X3R13.</title>
        <authorList>
            <person name="Lopez Marin M.A."/>
            <person name="Uhlik O."/>
        </authorList>
    </citation>
    <scope>NUCLEOTIDE SEQUENCE</scope>
    <source>
        <strain evidence="14">A5X3R13</strain>
    </source>
</reference>
<dbReference type="GO" id="GO:0047443">
    <property type="term" value="F:4-hydroxy-4-methyl-2-oxoglutarate aldolase activity"/>
    <property type="evidence" value="ECO:0007669"/>
    <property type="project" value="UniProtKB-EC"/>
</dbReference>
<dbReference type="KEGG" id="sgrg:L0C25_04550"/>
<comment type="cofactor">
    <cofactor evidence="2">
        <name>a divalent metal cation</name>
        <dbReference type="ChEBI" id="CHEBI:60240"/>
    </cofactor>
</comment>
<dbReference type="EC" id="4.1.3.17" evidence="5"/>
<dbReference type="PANTHER" id="PTHR33254">
    <property type="entry name" value="4-HYDROXY-4-METHYL-2-OXOGLUTARATE ALDOLASE 3-RELATED"/>
    <property type="match status" value="1"/>
</dbReference>
<dbReference type="PANTHER" id="PTHR33254:SF4">
    <property type="entry name" value="4-HYDROXY-4-METHYL-2-OXOGLUTARATE ALDOLASE 3-RELATED"/>
    <property type="match status" value="1"/>
</dbReference>
<dbReference type="NCBIfam" id="NF006731">
    <property type="entry name" value="PRK09262.1"/>
    <property type="match status" value="1"/>
</dbReference>
<evidence type="ECO:0000256" key="6">
    <source>
        <dbReference type="ARBA" id="ARBA00012947"/>
    </source>
</evidence>
<evidence type="ECO:0000256" key="11">
    <source>
        <dbReference type="ARBA" id="ARBA00032305"/>
    </source>
</evidence>
<gene>
    <name evidence="14" type="ORF">L0C25_04550</name>
</gene>
<feature type="binding site" evidence="13">
    <location>
        <begin position="87"/>
        <end position="90"/>
    </location>
    <ligand>
        <name>substrate</name>
    </ligand>
</feature>
<dbReference type="AlphaFoldDB" id="A0AA46TJ90"/>
<evidence type="ECO:0000256" key="4">
    <source>
        <dbReference type="ARBA" id="ARBA00011233"/>
    </source>
</evidence>
<dbReference type="EC" id="4.1.1.112" evidence="6"/>
<dbReference type="InterPro" id="IPR036704">
    <property type="entry name" value="RraA/RraA-like_sf"/>
</dbReference>
<dbReference type="Pfam" id="PF03737">
    <property type="entry name" value="RraA-like"/>
    <property type="match status" value="1"/>
</dbReference>
<comment type="cofactor">
    <cofactor evidence="13">
        <name>Mg(2+)</name>
        <dbReference type="ChEBI" id="CHEBI:18420"/>
    </cofactor>
</comment>
<proteinExistence type="inferred from homology"/>
<evidence type="ECO:0000256" key="3">
    <source>
        <dbReference type="ARBA" id="ARBA00008621"/>
    </source>
</evidence>
<sequence>MSTIARSVLESYTRLGAATVHEAQGRTGALDSAIKPVDPRKVLVGRALTVDSRPGDNLAIQYAVTVAKPGDVLVVDAKAYTEGGAWGDLLTLSAQQHGISGLVIDGSVRDIQAIIEMGFPVFSRAISIKGTDKNQPGGVGSGIVCGGVNIATGDLIVGDADGVVAVLADRVDEVLRLAVGREQSEESTRQEILKGRTLIDILDLHERVRALGYDR</sequence>
<evidence type="ECO:0000313" key="14">
    <source>
        <dbReference type="EMBL" id="UYM06352.1"/>
    </source>
</evidence>